<organism evidence="2 3">
    <name type="scientific">Hypothenemus hampei</name>
    <name type="common">Coffee berry borer</name>
    <dbReference type="NCBI Taxonomy" id="57062"/>
    <lineage>
        <taxon>Eukaryota</taxon>
        <taxon>Metazoa</taxon>
        <taxon>Ecdysozoa</taxon>
        <taxon>Arthropoda</taxon>
        <taxon>Hexapoda</taxon>
        <taxon>Insecta</taxon>
        <taxon>Pterygota</taxon>
        <taxon>Neoptera</taxon>
        <taxon>Endopterygota</taxon>
        <taxon>Coleoptera</taxon>
        <taxon>Polyphaga</taxon>
        <taxon>Cucujiformia</taxon>
        <taxon>Curculionidae</taxon>
        <taxon>Scolytinae</taxon>
        <taxon>Hypothenemus</taxon>
    </lineage>
</organism>
<comment type="caution">
    <text evidence="2">The sequence shown here is derived from an EMBL/GenBank/DDBJ whole genome shotgun (WGS) entry which is preliminary data.</text>
</comment>
<reference evidence="2 3" key="1">
    <citation type="submission" date="2024-05" db="EMBL/GenBank/DDBJ databases">
        <title>Genetic variation in Jamaican populations of the coffee berry borer (Hypothenemus hampei).</title>
        <authorList>
            <person name="Errbii M."/>
            <person name="Myrie A."/>
        </authorList>
    </citation>
    <scope>NUCLEOTIDE SEQUENCE [LARGE SCALE GENOMIC DNA]</scope>
    <source>
        <strain evidence="2">JA-Hopewell-2020-01-JO</strain>
        <tissue evidence="2">Whole body</tissue>
    </source>
</reference>
<proteinExistence type="predicted"/>
<feature type="compositionally biased region" description="Basic and acidic residues" evidence="1">
    <location>
        <begin position="185"/>
        <end position="206"/>
    </location>
</feature>
<evidence type="ECO:0000313" key="3">
    <source>
        <dbReference type="Proteomes" id="UP001566132"/>
    </source>
</evidence>
<feature type="region of interest" description="Disordered" evidence="1">
    <location>
        <begin position="173"/>
        <end position="221"/>
    </location>
</feature>
<evidence type="ECO:0000256" key="1">
    <source>
        <dbReference type="SAM" id="MobiDB-lite"/>
    </source>
</evidence>
<protein>
    <submittedName>
        <fullName evidence="2">Uncharacterized protein</fullName>
    </submittedName>
</protein>
<dbReference type="Proteomes" id="UP001566132">
    <property type="component" value="Unassembled WGS sequence"/>
</dbReference>
<keyword evidence="3" id="KW-1185">Reference proteome</keyword>
<gene>
    <name evidence="2" type="ORF">ABEB36_000852</name>
</gene>
<evidence type="ECO:0000313" key="2">
    <source>
        <dbReference type="EMBL" id="KAL1517033.1"/>
    </source>
</evidence>
<dbReference type="EMBL" id="JBDJPC010000001">
    <property type="protein sequence ID" value="KAL1517033.1"/>
    <property type="molecule type" value="Genomic_DNA"/>
</dbReference>
<accession>A0ABD1FCM3</accession>
<dbReference type="AlphaFoldDB" id="A0ABD1FCM3"/>
<name>A0ABD1FCM3_HYPHA</name>
<sequence>MTENLQLPDPAVRPPEHDKWKAMVDSVIEFISASRTMLHVLNQRLVDAEKCREERLEEEKAIIALYKDYLQLESKETAQESGDVQFEKIPSAECLISSSSRDKCKILTVEEETTIRNQMAEGVSSFVVKDTDRAISQVSIEIDLVKSQDSLVDQMAEKVSSNENQSQLLLVKNQKPSKIPRTKISSKEKNKGVFTNRTKEDDRKNEGSPITRLESNKKKCSYSNIHQKNKCAKGDANNV</sequence>